<feature type="repeat" description="WD" evidence="3">
    <location>
        <begin position="574"/>
        <end position="608"/>
    </location>
</feature>
<keyword evidence="6" id="KW-1185">Reference proteome</keyword>
<evidence type="ECO:0000313" key="6">
    <source>
        <dbReference type="Proteomes" id="UP001497480"/>
    </source>
</evidence>
<dbReference type="PRINTS" id="PR00320">
    <property type="entry name" value="GPROTEINBRPT"/>
</dbReference>
<evidence type="ECO:0000256" key="1">
    <source>
        <dbReference type="ARBA" id="ARBA00022574"/>
    </source>
</evidence>
<dbReference type="PROSITE" id="PS00678">
    <property type="entry name" value="WD_REPEATS_1"/>
    <property type="match status" value="2"/>
</dbReference>
<evidence type="ECO:0000256" key="4">
    <source>
        <dbReference type="SAM" id="MobiDB-lite"/>
    </source>
</evidence>
<dbReference type="PROSITE" id="PS50082">
    <property type="entry name" value="WD_REPEATS_2"/>
    <property type="match status" value="4"/>
</dbReference>
<dbReference type="FunFam" id="2.130.10.10:FF:000329">
    <property type="entry name" value="WD repeat-containing protein 44"/>
    <property type="match status" value="1"/>
</dbReference>
<feature type="region of interest" description="Disordered" evidence="4">
    <location>
        <begin position="783"/>
        <end position="963"/>
    </location>
</feature>
<feature type="compositionally biased region" description="Basic residues" evidence="4">
    <location>
        <begin position="790"/>
        <end position="800"/>
    </location>
</feature>
<feature type="compositionally biased region" description="Polar residues" evidence="4">
    <location>
        <begin position="863"/>
        <end position="876"/>
    </location>
</feature>
<dbReference type="PANTHER" id="PTHR14221">
    <property type="entry name" value="WD REPEAT DOMAIN 44"/>
    <property type="match status" value="1"/>
</dbReference>
<dbReference type="SMART" id="SM00320">
    <property type="entry name" value="WD40"/>
    <property type="match status" value="7"/>
</dbReference>
<organism evidence="5 6">
    <name type="scientific">Lupinus luteus</name>
    <name type="common">European yellow lupine</name>
    <dbReference type="NCBI Taxonomy" id="3873"/>
    <lineage>
        <taxon>Eukaryota</taxon>
        <taxon>Viridiplantae</taxon>
        <taxon>Streptophyta</taxon>
        <taxon>Embryophyta</taxon>
        <taxon>Tracheophyta</taxon>
        <taxon>Spermatophyta</taxon>
        <taxon>Magnoliopsida</taxon>
        <taxon>eudicotyledons</taxon>
        <taxon>Gunneridae</taxon>
        <taxon>Pentapetalae</taxon>
        <taxon>rosids</taxon>
        <taxon>fabids</taxon>
        <taxon>Fabales</taxon>
        <taxon>Fabaceae</taxon>
        <taxon>Papilionoideae</taxon>
        <taxon>50 kb inversion clade</taxon>
        <taxon>genistoids sensu lato</taxon>
        <taxon>core genistoids</taxon>
        <taxon>Genisteae</taxon>
        <taxon>Lupinus</taxon>
    </lineage>
</organism>
<reference evidence="5 6" key="1">
    <citation type="submission" date="2024-03" db="EMBL/GenBank/DDBJ databases">
        <authorList>
            <person name="Martinez-Hernandez J."/>
        </authorList>
    </citation>
    <scope>NUCLEOTIDE SEQUENCE [LARGE SCALE GENOMIC DNA]</scope>
</reference>
<name>A0AAV1W9J5_LUPLU</name>
<dbReference type="PROSITE" id="PS50294">
    <property type="entry name" value="WD_REPEATS_REGION"/>
    <property type="match status" value="3"/>
</dbReference>
<feature type="compositionally biased region" description="Low complexity" evidence="4">
    <location>
        <begin position="134"/>
        <end position="145"/>
    </location>
</feature>
<dbReference type="Pfam" id="PF00400">
    <property type="entry name" value="WD40"/>
    <property type="match status" value="4"/>
</dbReference>
<feature type="region of interest" description="Disordered" evidence="4">
    <location>
        <begin position="131"/>
        <end position="178"/>
    </location>
</feature>
<proteinExistence type="predicted"/>
<dbReference type="InterPro" id="IPR015943">
    <property type="entry name" value="WD40/YVTN_repeat-like_dom_sf"/>
</dbReference>
<accession>A0AAV1W9J5</accession>
<keyword evidence="2" id="KW-0677">Repeat</keyword>
<dbReference type="PANTHER" id="PTHR14221:SF41">
    <property type="entry name" value="TRANSDUCIN_WD40 REPEAT-LIKE SUPERFAMILY PROTEIN"/>
    <property type="match status" value="1"/>
</dbReference>
<feature type="compositionally biased region" description="Polar residues" evidence="4">
    <location>
        <begin position="824"/>
        <end position="835"/>
    </location>
</feature>
<dbReference type="Gene3D" id="2.130.10.10">
    <property type="entry name" value="YVTN repeat-like/Quinoprotein amine dehydrogenase"/>
    <property type="match status" value="2"/>
</dbReference>
<comment type="caution">
    <text evidence="5">The sequence shown here is derived from an EMBL/GenBank/DDBJ whole genome shotgun (WGS) entry which is preliminary data.</text>
</comment>
<dbReference type="SUPFAM" id="SSF50978">
    <property type="entry name" value="WD40 repeat-like"/>
    <property type="match status" value="1"/>
</dbReference>
<dbReference type="EMBL" id="CAXHTB010000005">
    <property type="protein sequence ID" value="CAL0306024.1"/>
    <property type="molecule type" value="Genomic_DNA"/>
</dbReference>
<dbReference type="InterPro" id="IPR001680">
    <property type="entry name" value="WD40_rpt"/>
</dbReference>
<evidence type="ECO:0000256" key="3">
    <source>
        <dbReference type="PROSITE-ProRule" id="PRU00221"/>
    </source>
</evidence>
<feature type="repeat" description="WD" evidence="3">
    <location>
        <begin position="720"/>
        <end position="750"/>
    </location>
</feature>
<feature type="compositionally biased region" description="Basic and acidic residues" evidence="4">
    <location>
        <begin position="154"/>
        <end position="178"/>
    </location>
</feature>
<dbReference type="InterPro" id="IPR036322">
    <property type="entry name" value="WD40_repeat_dom_sf"/>
</dbReference>
<feature type="repeat" description="WD" evidence="3">
    <location>
        <begin position="425"/>
        <end position="466"/>
    </location>
</feature>
<keyword evidence="1 3" id="KW-0853">WD repeat</keyword>
<dbReference type="InterPro" id="IPR020472">
    <property type="entry name" value="WD40_PAC1"/>
</dbReference>
<feature type="compositionally biased region" description="Low complexity" evidence="4">
    <location>
        <begin position="939"/>
        <end position="952"/>
    </location>
</feature>
<evidence type="ECO:0000256" key="2">
    <source>
        <dbReference type="ARBA" id="ARBA00022737"/>
    </source>
</evidence>
<dbReference type="AlphaFoldDB" id="A0AAV1W9J5"/>
<sequence>MDHRRMLTMNWDGLGDDDEDDRFFDSYSRLSTAVPLDLASSSDDDDDDDDFDDPRMSFVSAVSSMPSRKLRDRAAVAPAMAMTPDYEIWMAAPASITERRKRLLHGMGLDDNNEFLKASSVQLSHAISKKFEGNNNNKNKNKNNNHVVASSVSSERKTEQKTEHKTEYKTEHKTQDKTEHSSVRFVLVRSRSEGDIDLFSMEKTRKEDFIGKVSKQRLTRMASEIAVPRARMTDGSKVVVKDGRNEAGETKQHDRKVSSTAGVDSGVGAFVLIKNLDTGKEFIVNEYGENGTWNKFSDLQTGKKLTMEEFEKTVGHSRVVNELMRRTNVAARNEGYSGKLSSSSYISRSLRLSKRRGAGLLKNIKGVASGFIGDREREARVQMMQQQQQQQHVLENKAGKNQWVRVRQSGKSYKELSALHLCQEFQAHDGCIWTMEFSLDGRYLASAGEDKVIHVWEVQECEVMSLRPEEGNLTPIHPSLLACSDRNGHAEGPPLFSEKKKRSKFGSKRGNTVPEYVHVPETVFSLSEKPYCSFQGHLNDVLDLAWSKSQLLLSSSMDKIVRLWDLDTKTCLKMFAHNDYVTCIQFNPIDDDYFISGSLDAKVRIWNIPERHVVDWTDTHEMVTAVSYSPDGQCALVGTHKGGCRTYSTEDCKLSQTGTIEIRHKKKSQLRKVTGFQFAPGNPSEVLVTSADSRIRILSGSEVVHKFRGFRNANSQIAASFSPDGRYIISASEDSQVYVWKHEEHRSAGSGKGKNVLVTRSHEHFQCKDVSIAIPWPNTIRGDPPPVPVHHSKRHSKRHTPLFGDDTAVGTNSKRILPPLPKKTNATESALNSPTGDPAAISRTDSGLGDSFTNSKRVIPTLSKKSNNCATESVPTSIEEDPKALSRTESGLGDSFSNNNRMLPNISKKSNHHSTESTSTHIEDEDLDSTPRIDSGIGDSFSRSASARSADSPTSFSGTPLSASWSSSYSSFDSTNGSSTIHPSAWGLVIVTAGFGGEIRCYQNFGLPRRMGRQANLFGSPT</sequence>
<feature type="repeat" description="WD" evidence="3">
    <location>
        <begin position="534"/>
        <end position="574"/>
    </location>
</feature>
<evidence type="ECO:0000313" key="5">
    <source>
        <dbReference type="EMBL" id="CAL0306024.1"/>
    </source>
</evidence>
<gene>
    <name evidence="5" type="ORF">LLUT_LOCUS7084</name>
</gene>
<protein>
    <submittedName>
        <fullName evidence="5">Uncharacterized protein</fullName>
    </submittedName>
</protein>
<dbReference type="Proteomes" id="UP001497480">
    <property type="component" value="Unassembled WGS sequence"/>
</dbReference>
<dbReference type="InterPro" id="IPR019775">
    <property type="entry name" value="WD40_repeat_CS"/>
</dbReference>
<dbReference type="InterPro" id="IPR040324">
    <property type="entry name" value="WDR44/Dgr2"/>
</dbReference>